<reference evidence="1 2" key="1">
    <citation type="submission" date="2023-06" db="EMBL/GenBank/DDBJ databases">
        <title>Influencing factors and mechanism of Cr(VI) reduction by facultative anaerobic Exiguobacterium sp. PY14.</title>
        <authorList>
            <person name="Zou L."/>
        </authorList>
    </citation>
    <scope>NUCLEOTIDE SEQUENCE [LARGE SCALE GENOMIC DNA]</scope>
    <source>
        <strain evidence="1 2">PY14</strain>
    </source>
</reference>
<comment type="caution">
    <text evidence="1">The sequence shown here is derived from an EMBL/GenBank/DDBJ whole genome shotgun (WGS) entry which is preliminary data.</text>
</comment>
<evidence type="ECO:0000313" key="1">
    <source>
        <dbReference type="EMBL" id="MDL5377925.1"/>
    </source>
</evidence>
<sequence>MSKRRLALFLTGMIIIIAISVTAGIRSYNDEQRKQASEQVQQELNDQMTAQGWSAYEYHKLEGSTVTLFTNADDTILGLGIMKTNGEFSSSTRDTIEETPFDWAHLGNGTDEYLGVRLNNQPEDVVYLRLQNSDWSKTYMVNDPRDEGYIRTYLITLEKTLLGDWTIETLDRDKNVIHAEQL</sequence>
<evidence type="ECO:0000313" key="2">
    <source>
        <dbReference type="Proteomes" id="UP001230807"/>
    </source>
</evidence>
<dbReference type="Proteomes" id="UP001230807">
    <property type="component" value="Unassembled WGS sequence"/>
</dbReference>
<organism evidence="1 2">
    <name type="scientific">Exiguobacterium mexicanum</name>
    <dbReference type="NCBI Taxonomy" id="340146"/>
    <lineage>
        <taxon>Bacteria</taxon>
        <taxon>Bacillati</taxon>
        <taxon>Bacillota</taxon>
        <taxon>Bacilli</taxon>
        <taxon>Bacillales</taxon>
        <taxon>Bacillales Family XII. Incertae Sedis</taxon>
        <taxon>Exiguobacterium</taxon>
    </lineage>
</organism>
<gene>
    <name evidence="1" type="ORF">QR695_13030</name>
</gene>
<accession>A0ABT7MRZ7</accession>
<keyword evidence="2" id="KW-1185">Reference proteome</keyword>
<evidence type="ECO:0008006" key="3">
    <source>
        <dbReference type="Google" id="ProtNLM"/>
    </source>
</evidence>
<name>A0ABT7MRZ7_9BACL</name>
<protein>
    <recommendedName>
        <fullName evidence="3">DUF4825 domain-containing protein</fullName>
    </recommendedName>
</protein>
<proteinExistence type="predicted"/>
<dbReference type="EMBL" id="JASWER010000013">
    <property type="protein sequence ID" value="MDL5377925.1"/>
    <property type="molecule type" value="Genomic_DNA"/>
</dbReference>
<dbReference type="RefSeq" id="WP_214719216.1">
    <property type="nucleotide sequence ID" value="NZ_CP183077.1"/>
</dbReference>